<dbReference type="InterPro" id="IPR050595">
    <property type="entry name" value="Bact_response_regulator"/>
</dbReference>
<evidence type="ECO:0000256" key="2">
    <source>
        <dbReference type="PROSITE-ProRule" id="PRU00169"/>
    </source>
</evidence>
<dbReference type="InterPro" id="IPR011006">
    <property type="entry name" value="CheY-like_superfamily"/>
</dbReference>
<dbReference type="AlphaFoldDB" id="A0AAE3M2R6"/>
<dbReference type="SUPFAM" id="SSF81606">
    <property type="entry name" value="PP2C-like"/>
    <property type="match status" value="1"/>
</dbReference>
<keyword evidence="1 2" id="KW-0597">Phosphoprotein</keyword>
<proteinExistence type="predicted"/>
<evidence type="ECO:0000259" key="3">
    <source>
        <dbReference type="PROSITE" id="PS50110"/>
    </source>
</evidence>
<dbReference type="InterPro" id="IPR001789">
    <property type="entry name" value="Sig_transdc_resp-reg_receiver"/>
</dbReference>
<evidence type="ECO:0000256" key="1">
    <source>
        <dbReference type="ARBA" id="ARBA00022553"/>
    </source>
</evidence>
<feature type="modified residue" description="4-aspartylphosphate" evidence="2">
    <location>
        <position position="56"/>
    </location>
</feature>
<comment type="caution">
    <text evidence="4">The sequence shown here is derived from an EMBL/GenBank/DDBJ whole genome shotgun (WGS) entry which is preliminary data.</text>
</comment>
<dbReference type="Pfam" id="PF00072">
    <property type="entry name" value="Response_reg"/>
    <property type="match status" value="1"/>
</dbReference>
<dbReference type="SMART" id="SM00331">
    <property type="entry name" value="PP2C_SIG"/>
    <property type="match status" value="1"/>
</dbReference>
<dbReference type="EMBL" id="JAPDPJ010000009">
    <property type="protein sequence ID" value="MCW3786059.1"/>
    <property type="molecule type" value="Genomic_DNA"/>
</dbReference>
<dbReference type="InterPro" id="IPR036457">
    <property type="entry name" value="PPM-type-like_dom_sf"/>
</dbReference>
<dbReference type="RefSeq" id="WP_301189627.1">
    <property type="nucleotide sequence ID" value="NZ_JAPDPJ010000009.1"/>
</dbReference>
<dbReference type="SMART" id="SM00448">
    <property type="entry name" value="REC"/>
    <property type="match status" value="1"/>
</dbReference>
<sequence length="397" mass="44964">MFTPEPQKILIVDDSPTNVLILMDCLSEYNCISANSGEEALRIAQGEDKPDLVLLDIIMEGMDGYDVCSMLKTNSETSSIPVIFITGETDPQSLVKGFGVGGVDFITKPFNVDELKVRVSTQLKYKKSLEDNARYLKSIEDIYDTITDSMYYAQRIQNATLPHKTYLDNLMEDYFVIYKPRDIVSGDFYLVNEVNDQLLLVAADCTGHGVPGALMSMMSMAFIKEIIAVEKVNSPAQILNKLRKTIISTFYSPGTDEISDGLDASLVLIDKKSNTMKFAGANLPIYLIRKQELIEIKGNRMPVGSYPRQTPFTCHVINLQHNDCIYLFSDGFADQFGGAQNRKMMNSQFKEALLKYHKQKMTDQKTNLQQFFDQWKGYNEQVDDILLMGYRYLNSDK</sequence>
<keyword evidence="5" id="KW-1185">Reference proteome</keyword>
<accession>A0AAE3M2R6</accession>
<feature type="domain" description="Response regulatory" evidence="3">
    <location>
        <begin position="8"/>
        <end position="123"/>
    </location>
</feature>
<dbReference type="Gene3D" id="3.40.50.2300">
    <property type="match status" value="1"/>
</dbReference>
<reference evidence="4" key="1">
    <citation type="submission" date="2022-10" db="EMBL/GenBank/DDBJ databases">
        <authorList>
            <person name="Yu W.X."/>
        </authorList>
    </citation>
    <scope>NUCLEOTIDE SEQUENCE</scope>
    <source>
        <strain evidence="4">AAT</strain>
    </source>
</reference>
<name>A0AAE3M2R6_9BACT</name>
<evidence type="ECO:0000313" key="5">
    <source>
        <dbReference type="Proteomes" id="UP001209229"/>
    </source>
</evidence>
<dbReference type="SUPFAM" id="SSF52172">
    <property type="entry name" value="CheY-like"/>
    <property type="match status" value="1"/>
</dbReference>
<evidence type="ECO:0000313" key="4">
    <source>
        <dbReference type="EMBL" id="MCW3786059.1"/>
    </source>
</evidence>
<gene>
    <name evidence="4" type="ORF">OM075_06240</name>
</gene>
<dbReference type="Pfam" id="PF07228">
    <property type="entry name" value="SpoIIE"/>
    <property type="match status" value="1"/>
</dbReference>
<dbReference type="InterPro" id="IPR001932">
    <property type="entry name" value="PPM-type_phosphatase-like_dom"/>
</dbReference>
<dbReference type="Gene3D" id="3.60.40.10">
    <property type="entry name" value="PPM-type phosphatase domain"/>
    <property type="match status" value="1"/>
</dbReference>
<dbReference type="PANTHER" id="PTHR44591">
    <property type="entry name" value="STRESS RESPONSE REGULATOR PROTEIN 1"/>
    <property type="match status" value="1"/>
</dbReference>
<dbReference type="GO" id="GO:0000160">
    <property type="term" value="P:phosphorelay signal transduction system"/>
    <property type="evidence" value="ECO:0007669"/>
    <property type="project" value="InterPro"/>
</dbReference>
<organism evidence="4 5">
    <name type="scientific">Plebeiibacterium sediminum</name>
    <dbReference type="NCBI Taxonomy" id="2992112"/>
    <lineage>
        <taxon>Bacteria</taxon>
        <taxon>Pseudomonadati</taxon>
        <taxon>Bacteroidota</taxon>
        <taxon>Bacteroidia</taxon>
        <taxon>Marinilabiliales</taxon>
        <taxon>Marinilabiliaceae</taxon>
        <taxon>Plebeiibacterium</taxon>
    </lineage>
</organism>
<dbReference type="Proteomes" id="UP001209229">
    <property type="component" value="Unassembled WGS sequence"/>
</dbReference>
<protein>
    <submittedName>
        <fullName evidence="4">Response regulator</fullName>
    </submittedName>
</protein>
<dbReference type="PROSITE" id="PS50110">
    <property type="entry name" value="RESPONSE_REGULATORY"/>
    <property type="match status" value="1"/>
</dbReference>
<dbReference type="PANTHER" id="PTHR44591:SF3">
    <property type="entry name" value="RESPONSE REGULATORY DOMAIN-CONTAINING PROTEIN"/>
    <property type="match status" value="1"/>
</dbReference>